<protein>
    <recommendedName>
        <fullName evidence="11">G-protein coupled receptors family 1 profile domain-containing protein</fullName>
    </recommendedName>
</protein>
<evidence type="ECO:0000313" key="12">
    <source>
        <dbReference type="EMBL" id="CAH3179379.1"/>
    </source>
</evidence>
<dbReference type="SUPFAM" id="SSF81321">
    <property type="entry name" value="Family A G protein-coupled receptor-like"/>
    <property type="match status" value="1"/>
</dbReference>
<keyword evidence="4 10" id="KW-1133">Transmembrane helix</keyword>
<evidence type="ECO:0000259" key="11">
    <source>
        <dbReference type="PROSITE" id="PS50262"/>
    </source>
</evidence>
<proteinExistence type="predicted"/>
<feature type="transmembrane region" description="Helical" evidence="10">
    <location>
        <begin position="75"/>
        <end position="94"/>
    </location>
</feature>
<keyword evidence="13" id="KW-1185">Reference proteome</keyword>
<evidence type="ECO:0000256" key="5">
    <source>
        <dbReference type="ARBA" id="ARBA00023040"/>
    </source>
</evidence>
<reference evidence="12 13" key="1">
    <citation type="submission" date="2022-05" db="EMBL/GenBank/DDBJ databases">
        <authorList>
            <consortium name="Genoscope - CEA"/>
            <person name="William W."/>
        </authorList>
    </citation>
    <scope>NUCLEOTIDE SEQUENCE [LARGE SCALE GENOMIC DNA]</scope>
</reference>
<feature type="domain" description="G-protein coupled receptors family 1 profile" evidence="11">
    <location>
        <begin position="10"/>
        <end position="252"/>
    </location>
</feature>
<dbReference type="CDD" id="cd00637">
    <property type="entry name" value="7tm_classA_rhodopsin-like"/>
    <property type="match status" value="1"/>
</dbReference>
<dbReference type="InterPro" id="IPR000276">
    <property type="entry name" value="GPCR_Rhodpsn"/>
</dbReference>
<dbReference type="PANTHER" id="PTHR24246:SF27">
    <property type="entry name" value="ADENOSINE RECEPTOR, ISOFORM A"/>
    <property type="match status" value="1"/>
</dbReference>
<evidence type="ECO:0000256" key="9">
    <source>
        <dbReference type="ARBA" id="ARBA00023224"/>
    </source>
</evidence>
<keyword evidence="8" id="KW-0325">Glycoprotein</keyword>
<name>A0ABN8RMR2_9CNID</name>
<evidence type="ECO:0000256" key="1">
    <source>
        <dbReference type="ARBA" id="ARBA00004651"/>
    </source>
</evidence>
<organism evidence="12 13">
    <name type="scientific">Porites lobata</name>
    <dbReference type="NCBI Taxonomy" id="104759"/>
    <lineage>
        <taxon>Eukaryota</taxon>
        <taxon>Metazoa</taxon>
        <taxon>Cnidaria</taxon>
        <taxon>Anthozoa</taxon>
        <taxon>Hexacorallia</taxon>
        <taxon>Scleractinia</taxon>
        <taxon>Fungiina</taxon>
        <taxon>Poritidae</taxon>
        <taxon>Porites</taxon>
    </lineage>
</organism>
<evidence type="ECO:0000256" key="3">
    <source>
        <dbReference type="ARBA" id="ARBA00022692"/>
    </source>
</evidence>
<keyword evidence="2" id="KW-1003">Cell membrane</keyword>
<dbReference type="PANTHER" id="PTHR24246">
    <property type="entry name" value="OLFACTORY RECEPTOR AND ADENOSINE RECEPTOR"/>
    <property type="match status" value="1"/>
</dbReference>
<keyword evidence="5" id="KW-0297">G-protein coupled receptor</keyword>
<keyword evidence="6 10" id="KW-0472">Membrane</keyword>
<evidence type="ECO:0000256" key="4">
    <source>
        <dbReference type="ARBA" id="ARBA00022989"/>
    </source>
</evidence>
<evidence type="ECO:0000256" key="8">
    <source>
        <dbReference type="ARBA" id="ARBA00023180"/>
    </source>
</evidence>
<dbReference type="InterPro" id="IPR017452">
    <property type="entry name" value="GPCR_Rhodpsn_7TM"/>
</dbReference>
<evidence type="ECO:0000256" key="6">
    <source>
        <dbReference type="ARBA" id="ARBA00023136"/>
    </source>
</evidence>
<feature type="transmembrane region" description="Helical" evidence="10">
    <location>
        <begin position="32"/>
        <end position="55"/>
    </location>
</feature>
<keyword evidence="9" id="KW-0807">Transducer</keyword>
<keyword evidence="7" id="KW-0675">Receptor</keyword>
<feature type="transmembrane region" description="Helical" evidence="10">
    <location>
        <begin position="142"/>
        <end position="162"/>
    </location>
</feature>
<dbReference type="PROSITE" id="PS50262">
    <property type="entry name" value="G_PROTEIN_RECEP_F1_2"/>
    <property type="match status" value="1"/>
</dbReference>
<dbReference type="PRINTS" id="PR00237">
    <property type="entry name" value="GPCRRHODOPSN"/>
</dbReference>
<sequence length="275" mass="31440">MFLSISAFLGNTLILVALHRESSLRPPFASKYLYRNLAITHLCVGILVEPTYIAYLMSLMDKRFDICHYSRVTCFFITFVFCAVSFLTSSAITVDRLIVILLRLKYRHVATSFKGKVIIVVVLWILGIFGASRYFWNRLSKAIILWVLFLATSIISFIKIFFSLRRNQIHAQNGVSQEQTSRIIPLYRVAWYRKSVCSAFWVQLTLVACYLPLTVVEALTPQRGPVPISLYLATEFAVTFVYLNSSINPLLYSWKIPGVKQAVKIIIRQLLCSST</sequence>
<evidence type="ECO:0000256" key="7">
    <source>
        <dbReference type="ARBA" id="ARBA00023170"/>
    </source>
</evidence>
<comment type="subcellular location">
    <subcellularLocation>
        <location evidence="1">Cell membrane</location>
        <topology evidence="1">Multi-pass membrane protein</topology>
    </subcellularLocation>
</comment>
<keyword evidence="3 10" id="KW-0812">Transmembrane</keyword>
<evidence type="ECO:0000256" key="10">
    <source>
        <dbReference type="SAM" id="Phobius"/>
    </source>
</evidence>
<dbReference type="Gene3D" id="1.20.1070.10">
    <property type="entry name" value="Rhodopsin 7-helix transmembrane proteins"/>
    <property type="match status" value="2"/>
</dbReference>
<accession>A0ABN8RMR2</accession>
<evidence type="ECO:0000313" key="13">
    <source>
        <dbReference type="Proteomes" id="UP001159405"/>
    </source>
</evidence>
<gene>
    <name evidence="12" type="ORF">PLOB_00021838</name>
</gene>
<evidence type="ECO:0000256" key="2">
    <source>
        <dbReference type="ARBA" id="ARBA00022475"/>
    </source>
</evidence>
<comment type="caution">
    <text evidence="12">The sequence shown here is derived from an EMBL/GenBank/DDBJ whole genome shotgun (WGS) entry which is preliminary data.</text>
</comment>
<dbReference type="EMBL" id="CALNXK010000255">
    <property type="protein sequence ID" value="CAH3179379.1"/>
    <property type="molecule type" value="Genomic_DNA"/>
</dbReference>
<dbReference type="Pfam" id="PF00001">
    <property type="entry name" value="7tm_1"/>
    <property type="match status" value="1"/>
</dbReference>
<dbReference type="Proteomes" id="UP001159405">
    <property type="component" value="Unassembled WGS sequence"/>
</dbReference>
<feature type="transmembrane region" description="Helical" evidence="10">
    <location>
        <begin position="115"/>
        <end position="136"/>
    </location>
</feature>